<organism evidence="1 2">
    <name type="scientific">Goodea atripinnis</name>
    <dbReference type="NCBI Taxonomy" id="208336"/>
    <lineage>
        <taxon>Eukaryota</taxon>
        <taxon>Metazoa</taxon>
        <taxon>Chordata</taxon>
        <taxon>Craniata</taxon>
        <taxon>Vertebrata</taxon>
        <taxon>Euteleostomi</taxon>
        <taxon>Actinopterygii</taxon>
        <taxon>Neopterygii</taxon>
        <taxon>Teleostei</taxon>
        <taxon>Neoteleostei</taxon>
        <taxon>Acanthomorphata</taxon>
        <taxon>Ovalentaria</taxon>
        <taxon>Atherinomorphae</taxon>
        <taxon>Cyprinodontiformes</taxon>
        <taxon>Goodeidae</taxon>
        <taxon>Goodea</taxon>
    </lineage>
</organism>
<comment type="caution">
    <text evidence="1">The sequence shown here is derived from an EMBL/GenBank/DDBJ whole genome shotgun (WGS) entry which is preliminary data.</text>
</comment>
<feature type="non-terminal residue" evidence="1">
    <location>
        <position position="107"/>
    </location>
</feature>
<name>A0ABV0N055_9TELE</name>
<reference evidence="1 2" key="1">
    <citation type="submission" date="2021-06" db="EMBL/GenBank/DDBJ databases">
        <authorList>
            <person name="Palmer J.M."/>
        </authorList>
    </citation>
    <scope>NUCLEOTIDE SEQUENCE [LARGE SCALE GENOMIC DNA]</scope>
    <source>
        <strain evidence="1 2">GA_2019</strain>
        <tissue evidence="1">Muscle</tissue>
    </source>
</reference>
<evidence type="ECO:0008006" key="3">
    <source>
        <dbReference type="Google" id="ProtNLM"/>
    </source>
</evidence>
<dbReference type="EMBL" id="JAHRIO010016292">
    <property type="protein sequence ID" value="MEQ2163677.1"/>
    <property type="molecule type" value="Genomic_DNA"/>
</dbReference>
<keyword evidence="2" id="KW-1185">Reference proteome</keyword>
<sequence length="107" mass="11993">MHLLAAFGGAFEFGQLSLPHYDIISLYCCLPRMQPPNHKSIVKVSSLLPPKFHLIAYSTLVVLGNTLHSYSLIYMGVVICLGPPRPTLWSRVWVRHTCSTEEDVAIK</sequence>
<gene>
    <name evidence="1" type="ORF">GOODEAATRI_032735</name>
</gene>
<dbReference type="Proteomes" id="UP001476798">
    <property type="component" value="Unassembled WGS sequence"/>
</dbReference>
<evidence type="ECO:0000313" key="2">
    <source>
        <dbReference type="Proteomes" id="UP001476798"/>
    </source>
</evidence>
<evidence type="ECO:0000313" key="1">
    <source>
        <dbReference type="EMBL" id="MEQ2163677.1"/>
    </source>
</evidence>
<proteinExistence type="predicted"/>
<accession>A0ABV0N055</accession>
<protein>
    <recommendedName>
        <fullName evidence="3">Vomeronasal type-1 receptor</fullName>
    </recommendedName>
</protein>